<evidence type="ECO:0000313" key="3">
    <source>
        <dbReference type="WBParaSite" id="Hba_08790"/>
    </source>
</evidence>
<protein>
    <submittedName>
        <fullName evidence="3">G_PROTEIN_RECEP_F1_2 domain-containing protein</fullName>
    </submittedName>
</protein>
<feature type="transmembrane region" description="Helical" evidence="1">
    <location>
        <begin position="210"/>
        <end position="231"/>
    </location>
</feature>
<feature type="transmembrane region" description="Helical" evidence="1">
    <location>
        <begin position="101"/>
        <end position="124"/>
    </location>
</feature>
<sequence>MFCGALKCQSTLPINFVLLEELEDIHYEDQFITIVAIAVITAALLGILANIVVLVLSFGHVKGEFRLDISNFGLLLNIVDSKQNFMLFIVVPIRHRFFRHFVANLALVDIVCGAVFAFMGFINVNDNEKRFSISLMTYSSFAFCGSFGIMICALVPISISRILALSKPGIYSMLFSGHRSLFFCFLFDVLPISVLYVICVVDHDLARWLFYLYAVITVVSYLIAFTSNYMVFRIVARHICVVQNLRDQARLLETRQIAVATLAQAFVPLVCQYRKETVSCFSSIGKKAWSGRNKSIALYSEEREAFETKL</sequence>
<accession>A0A1I7WUG9</accession>
<dbReference type="Proteomes" id="UP000095283">
    <property type="component" value="Unplaced"/>
</dbReference>
<name>A0A1I7WUG9_HETBA</name>
<feature type="transmembrane region" description="Helical" evidence="1">
    <location>
        <begin position="180"/>
        <end position="198"/>
    </location>
</feature>
<dbReference type="WBParaSite" id="Hba_08790">
    <property type="protein sequence ID" value="Hba_08790"/>
    <property type="gene ID" value="Hba_08790"/>
</dbReference>
<keyword evidence="1" id="KW-0472">Membrane</keyword>
<reference evidence="3" key="1">
    <citation type="submission" date="2016-11" db="UniProtKB">
        <authorList>
            <consortium name="WormBaseParasite"/>
        </authorList>
    </citation>
    <scope>IDENTIFICATION</scope>
</reference>
<keyword evidence="1" id="KW-0812">Transmembrane</keyword>
<proteinExistence type="predicted"/>
<organism evidence="2 3">
    <name type="scientific">Heterorhabditis bacteriophora</name>
    <name type="common">Entomopathogenic nematode worm</name>
    <dbReference type="NCBI Taxonomy" id="37862"/>
    <lineage>
        <taxon>Eukaryota</taxon>
        <taxon>Metazoa</taxon>
        <taxon>Ecdysozoa</taxon>
        <taxon>Nematoda</taxon>
        <taxon>Chromadorea</taxon>
        <taxon>Rhabditida</taxon>
        <taxon>Rhabditina</taxon>
        <taxon>Rhabditomorpha</taxon>
        <taxon>Strongyloidea</taxon>
        <taxon>Heterorhabditidae</taxon>
        <taxon>Heterorhabditis</taxon>
    </lineage>
</organism>
<feature type="transmembrane region" description="Helical" evidence="1">
    <location>
        <begin position="31"/>
        <end position="56"/>
    </location>
</feature>
<evidence type="ECO:0000313" key="2">
    <source>
        <dbReference type="Proteomes" id="UP000095283"/>
    </source>
</evidence>
<dbReference type="AlphaFoldDB" id="A0A1I7WUG9"/>
<keyword evidence="1" id="KW-1133">Transmembrane helix</keyword>
<feature type="transmembrane region" description="Helical" evidence="1">
    <location>
        <begin position="136"/>
        <end position="159"/>
    </location>
</feature>
<keyword evidence="2" id="KW-1185">Reference proteome</keyword>
<evidence type="ECO:0000256" key="1">
    <source>
        <dbReference type="SAM" id="Phobius"/>
    </source>
</evidence>
<dbReference type="SUPFAM" id="SSF81321">
    <property type="entry name" value="Family A G protein-coupled receptor-like"/>
    <property type="match status" value="1"/>
</dbReference>